<proteinExistence type="predicted"/>
<feature type="region of interest" description="Disordered" evidence="1">
    <location>
        <begin position="1"/>
        <end position="52"/>
    </location>
</feature>
<dbReference type="AlphaFoldDB" id="A0A5B7F3G7"/>
<keyword evidence="3" id="KW-1185">Reference proteome</keyword>
<comment type="caution">
    <text evidence="2">The sequence shown here is derived from an EMBL/GenBank/DDBJ whole genome shotgun (WGS) entry which is preliminary data.</text>
</comment>
<protein>
    <submittedName>
        <fullName evidence="2">Uncharacterized protein</fullName>
    </submittedName>
</protein>
<dbReference type="EMBL" id="VSRR010004604">
    <property type="protein sequence ID" value="MPC40175.1"/>
    <property type="molecule type" value="Genomic_DNA"/>
</dbReference>
<reference evidence="2 3" key="1">
    <citation type="submission" date="2019-05" db="EMBL/GenBank/DDBJ databases">
        <title>Another draft genome of Portunus trituberculatus and its Hox gene families provides insights of decapod evolution.</title>
        <authorList>
            <person name="Jeong J.-H."/>
            <person name="Song I."/>
            <person name="Kim S."/>
            <person name="Choi T."/>
            <person name="Kim D."/>
            <person name="Ryu S."/>
            <person name="Kim W."/>
        </authorList>
    </citation>
    <scope>NUCLEOTIDE SEQUENCE [LARGE SCALE GENOMIC DNA]</scope>
    <source>
        <tissue evidence="2">Muscle</tissue>
    </source>
</reference>
<evidence type="ECO:0000313" key="3">
    <source>
        <dbReference type="Proteomes" id="UP000324222"/>
    </source>
</evidence>
<feature type="compositionally biased region" description="Basic and acidic residues" evidence="1">
    <location>
        <begin position="42"/>
        <end position="52"/>
    </location>
</feature>
<feature type="region of interest" description="Disordered" evidence="1">
    <location>
        <begin position="108"/>
        <end position="131"/>
    </location>
</feature>
<dbReference type="Proteomes" id="UP000324222">
    <property type="component" value="Unassembled WGS sequence"/>
</dbReference>
<gene>
    <name evidence="2" type="ORF">E2C01_033731</name>
</gene>
<organism evidence="2 3">
    <name type="scientific">Portunus trituberculatus</name>
    <name type="common">Swimming crab</name>
    <name type="synonym">Neptunus trituberculatus</name>
    <dbReference type="NCBI Taxonomy" id="210409"/>
    <lineage>
        <taxon>Eukaryota</taxon>
        <taxon>Metazoa</taxon>
        <taxon>Ecdysozoa</taxon>
        <taxon>Arthropoda</taxon>
        <taxon>Crustacea</taxon>
        <taxon>Multicrustacea</taxon>
        <taxon>Malacostraca</taxon>
        <taxon>Eumalacostraca</taxon>
        <taxon>Eucarida</taxon>
        <taxon>Decapoda</taxon>
        <taxon>Pleocyemata</taxon>
        <taxon>Brachyura</taxon>
        <taxon>Eubrachyura</taxon>
        <taxon>Portunoidea</taxon>
        <taxon>Portunidae</taxon>
        <taxon>Portuninae</taxon>
        <taxon>Portunus</taxon>
    </lineage>
</organism>
<name>A0A5B7F3G7_PORTR</name>
<feature type="compositionally biased region" description="Polar residues" evidence="1">
    <location>
        <begin position="1"/>
        <end position="15"/>
    </location>
</feature>
<sequence>MATSSGVTVQLTVRSQSREFCGKGQSSPRGVGEGSDTLNTPGRRETPQDKFKINGLSMSRKFTRPGDHLGARETWGDRPVINVGKRLIARGPASCPPTPAHLHTETVAFGEEEEQEEEEKEQDDEEVRGGD</sequence>
<evidence type="ECO:0000256" key="1">
    <source>
        <dbReference type="SAM" id="MobiDB-lite"/>
    </source>
</evidence>
<evidence type="ECO:0000313" key="2">
    <source>
        <dbReference type="EMBL" id="MPC40175.1"/>
    </source>
</evidence>
<feature type="compositionally biased region" description="Acidic residues" evidence="1">
    <location>
        <begin position="110"/>
        <end position="131"/>
    </location>
</feature>
<accession>A0A5B7F3G7</accession>